<evidence type="ECO:0000313" key="2">
    <source>
        <dbReference type="Proteomes" id="UP001239111"/>
    </source>
</evidence>
<evidence type="ECO:0000313" key="1">
    <source>
        <dbReference type="EMBL" id="KAJ8680907.1"/>
    </source>
</evidence>
<sequence>MSFIRLSLQVLGNVGRSGLQRVIAARGISQSLVHYSEAERQQEEQSLEDQQDSNRVNVPPEADRSKPIPVETSILYLSSDAYKETYGDDPIWTRYRRNYKGQFRPLKTRKTCIRNLMIVTSNPCPICRDEYLVLDHRNTGLLHQFISPFNGEIIDSDKTGLCQKQHFKLRVAIYRAKDFGTISFDVPFREYDYSDWYNPENSAEENKD</sequence>
<dbReference type="Proteomes" id="UP001239111">
    <property type="component" value="Chromosome 2"/>
</dbReference>
<keyword evidence="2" id="KW-1185">Reference proteome</keyword>
<accession>A0ACC2PEM3</accession>
<reference evidence="1" key="1">
    <citation type="submission" date="2023-04" db="EMBL/GenBank/DDBJ databases">
        <title>A chromosome-level genome assembly of the parasitoid wasp Eretmocerus hayati.</title>
        <authorList>
            <person name="Zhong Y."/>
            <person name="Liu S."/>
            <person name="Liu Y."/>
        </authorList>
    </citation>
    <scope>NUCLEOTIDE SEQUENCE</scope>
    <source>
        <strain evidence="1">ZJU_SS_LIU_2023</strain>
    </source>
</reference>
<gene>
    <name evidence="1" type="ORF">QAD02_016694</name>
</gene>
<name>A0ACC2PEM3_9HYME</name>
<organism evidence="1 2">
    <name type="scientific">Eretmocerus hayati</name>
    <dbReference type="NCBI Taxonomy" id="131215"/>
    <lineage>
        <taxon>Eukaryota</taxon>
        <taxon>Metazoa</taxon>
        <taxon>Ecdysozoa</taxon>
        <taxon>Arthropoda</taxon>
        <taxon>Hexapoda</taxon>
        <taxon>Insecta</taxon>
        <taxon>Pterygota</taxon>
        <taxon>Neoptera</taxon>
        <taxon>Endopterygota</taxon>
        <taxon>Hymenoptera</taxon>
        <taxon>Apocrita</taxon>
        <taxon>Proctotrupomorpha</taxon>
        <taxon>Chalcidoidea</taxon>
        <taxon>Aphelinidae</taxon>
        <taxon>Aphelininae</taxon>
        <taxon>Eretmocerus</taxon>
    </lineage>
</organism>
<proteinExistence type="predicted"/>
<comment type="caution">
    <text evidence="1">The sequence shown here is derived from an EMBL/GenBank/DDBJ whole genome shotgun (WGS) entry which is preliminary data.</text>
</comment>
<dbReference type="EMBL" id="CM056742">
    <property type="protein sequence ID" value="KAJ8680907.1"/>
    <property type="molecule type" value="Genomic_DNA"/>
</dbReference>
<protein>
    <submittedName>
        <fullName evidence="1">Uncharacterized protein</fullName>
    </submittedName>
</protein>